<evidence type="ECO:0000256" key="3">
    <source>
        <dbReference type="SAM" id="Phobius"/>
    </source>
</evidence>
<dbReference type="Proteomes" id="UP001630127">
    <property type="component" value="Unassembled WGS sequence"/>
</dbReference>
<gene>
    <name evidence="4" type="ORF">ACH5RR_001778</name>
</gene>
<accession>A0ABD3B4D7</accession>
<evidence type="ECO:0000256" key="2">
    <source>
        <dbReference type="SAM" id="MobiDB-lite"/>
    </source>
</evidence>
<feature type="coiled-coil region" evidence="1">
    <location>
        <begin position="311"/>
        <end position="338"/>
    </location>
</feature>
<dbReference type="AlphaFoldDB" id="A0ABD3B4D7"/>
<comment type="caution">
    <text evidence="4">The sequence shown here is derived from an EMBL/GenBank/DDBJ whole genome shotgun (WGS) entry which is preliminary data.</text>
</comment>
<feature type="region of interest" description="Disordered" evidence="2">
    <location>
        <begin position="16"/>
        <end position="66"/>
    </location>
</feature>
<keyword evidence="1" id="KW-0175">Coiled coil</keyword>
<protein>
    <submittedName>
        <fullName evidence="4">Uncharacterized protein</fullName>
    </submittedName>
</protein>
<dbReference type="PANTHER" id="PTHR35490">
    <property type="entry name" value="BACTERIOPHAGE N4 ADSORPTION B PROTEIN"/>
    <property type="match status" value="1"/>
</dbReference>
<reference evidence="4 5" key="1">
    <citation type="submission" date="2024-11" db="EMBL/GenBank/DDBJ databases">
        <title>A near-complete genome assembly of Cinchona calisaya.</title>
        <authorList>
            <person name="Lian D.C."/>
            <person name="Zhao X.W."/>
            <person name="Wei L."/>
        </authorList>
    </citation>
    <scope>NUCLEOTIDE SEQUENCE [LARGE SCALE GENOMIC DNA]</scope>
    <source>
        <tissue evidence="4">Nenye</tissue>
    </source>
</reference>
<feature type="transmembrane region" description="Helical" evidence="3">
    <location>
        <begin position="366"/>
        <end position="387"/>
    </location>
</feature>
<proteinExistence type="predicted"/>
<keyword evidence="3" id="KW-0812">Transmembrane</keyword>
<evidence type="ECO:0000313" key="5">
    <source>
        <dbReference type="Proteomes" id="UP001630127"/>
    </source>
</evidence>
<dbReference type="PANTHER" id="PTHR35490:SF3">
    <property type="entry name" value="(WILD MALAYSIAN BANANA) HYPOTHETICAL PROTEIN"/>
    <property type="match status" value="1"/>
</dbReference>
<organism evidence="4 5">
    <name type="scientific">Cinchona calisaya</name>
    <dbReference type="NCBI Taxonomy" id="153742"/>
    <lineage>
        <taxon>Eukaryota</taxon>
        <taxon>Viridiplantae</taxon>
        <taxon>Streptophyta</taxon>
        <taxon>Embryophyta</taxon>
        <taxon>Tracheophyta</taxon>
        <taxon>Spermatophyta</taxon>
        <taxon>Magnoliopsida</taxon>
        <taxon>eudicotyledons</taxon>
        <taxon>Gunneridae</taxon>
        <taxon>Pentapetalae</taxon>
        <taxon>asterids</taxon>
        <taxon>lamiids</taxon>
        <taxon>Gentianales</taxon>
        <taxon>Rubiaceae</taxon>
        <taxon>Cinchonoideae</taxon>
        <taxon>Cinchoneae</taxon>
        <taxon>Cinchona</taxon>
    </lineage>
</organism>
<feature type="coiled-coil region" evidence="1">
    <location>
        <begin position="123"/>
        <end position="150"/>
    </location>
</feature>
<evidence type="ECO:0000313" key="4">
    <source>
        <dbReference type="EMBL" id="KAL3538412.1"/>
    </source>
</evidence>
<evidence type="ECO:0000256" key="1">
    <source>
        <dbReference type="SAM" id="Coils"/>
    </source>
</evidence>
<name>A0ABD3B4D7_9GENT</name>
<sequence>MPTFSTIVLENLLEPRFRDSYKKPPLSNHLSTPPPQPQPQQPKLCQNDGATVQGRDTAVSKPPPAPRHIYISPALYTTPVPAPIPETLTEPLSPSPYVVNHKRRGGGVGVVGNRNGDGFEIPAAEEEKKRAGLTEAEEELQLEAEVVEDNFGGGEDELFRHEEEESLDPRSDSRSLGSGIEEIRQFDSSSFASTQGEFFDAIEDFSSDTSLSNTPSYAPNVESELRALRLSLLEEIEKCKDAEETLSSMHSQWQRISDLLSEVGLTLPTPNIIIGSMQQSDASIKDLSQEVTVARFVAQAIGQGQAQAEAELAAEAILESKEQEISRLRDKLQYYEAVNHEMSQRNQGIMEVARKQRLRRKTQKQWFWSCIGVSIAIGISAVAYSYLPPTSKHQEVASCSDSSDGSCISTSESA</sequence>
<keyword evidence="5" id="KW-1185">Reference proteome</keyword>
<keyword evidence="3" id="KW-1133">Transmembrane helix</keyword>
<keyword evidence="3" id="KW-0472">Membrane</keyword>
<dbReference type="EMBL" id="JBJUIK010000001">
    <property type="protein sequence ID" value="KAL3538412.1"/>
    <property type="molecule type" value="Genomic_DNA"/>
</dbReference>